<feature type="transmembrane region" description="Helical" evidence="1">
    <location>
        <begin position="111"/>
        <end position="134"/>
    </location>
</feature>
<organism evidence="2 3">
    <name type="scientific">Microdochium trichocladiopsis</name>
    <dbReference type="NCBI Taxonomy" id="1682393"/>
    <lineage>
        <taxon>Eukaryota</taxon>
        <taxon>Fungi</taxon>
        <taxon>Dikarya</taxon>
        <taxon>Ascomycota</taxon>
        <taxon>Pezizomycotina</taxon>
        <taxon>Sordariomycetes</taxon>
        <taxon>Xylariomycetidae</taxon>
        <taxon>Xylariales</taxon>
        <taxon>Microdochiaceae</taxon>
        <taxon>Microdochium</taxon>
    </lineage>
</organism>
<sequence>MAMTLNTSLQNLTWATLDFQRNCTLAEQYIDLKYEEHRSDSSWTPPEKEQYDYFMAWLPVDIEPDSTPFIVFQQWAHTSNMSFQDGIEVPLRRQCLSDYCKGLKWRPDPDLWGIGCLSLAAMIFIILRAAYIILGTFHKSLVDVANSLKLFKRDQIVQH</sequence>
<keyword evidence="1" id="KW-1133">Transmembrane helix</keyword>
<dbReference type="GeneID" id="70187802"/>
<name>A0A9P8YD54_9PEZI</name>
<dbReference type="Proteomes" id="UP000756346">
    <property type="component" value="Unassembled WGS sequence"/>
</dbReference>
<dbReference type="EMBL" id="JAGTJQ010000003">
    <property type="protein sequence ID" value="KAH7034647.1"/>
    <property type="molecule type" value="Genomic_DNA"/>
</dbReference>
<keyword evidence="3" id="KW-1185">Reference proteome</keyword>
<proteinExistence type="predicted"/>
<protein>
    <submittedName>
        <fullName evidence="2">Uncharacterized protein</fullName>
    </submittedName>
</protein>
<dbReference type="AlphaFoldDB" id="A0A9P8YD54"/>
<reference evidence="2" key="1">
    <citation type="journal article" date="2021" name="Nat. Commun.">
        <title>Genetic determinants of endophytism in the Arabidopsis root mycobiome.</title>
        <authorList>
            <person name="Mesny F."/>
            <person name="Miyauchi S."/>
            <person name="Thiergart T."/>
            <person name="Pickel B."/>
            <person name="Atanasova L."/>
            <person name="Karlsson M."/>
            <person name="Huettel B."/>
            <person name="Barry K.W."/>
            <person name="Haridas S."/>
            <person name="Chen C."/>
            <person name="Bauer D."/>
            <person name="Andreopoulos W."/>
            <person name="Pangilinan J."/>
            <person name="LaButti K."/>
            <person name="Riley R."/>
            <person name="Lipzen A."/>
            <person name="Clum A."/>
            <person name="Drula E."/>
            <person name="Henrissat B."/>
            <person name="Kohler A."/>
            <person name="Grigoriev I.V."/>
            <person name="Martin F.M."/>
            <person name="Hacquard S."/>
        </authorList>
    </citation>
    <scope>NUCLEOTIDE SEQUENCE</scope>
    <source>
        <strain evidence="2">MPI-CAGE-CH-0230</strain>
    </source>
</reference>
<gene>
    <name evidence="2" type="ORF">B0I36DRAFT_360150</name>
</gene>
<evidence type="ECO:0000313" key="2">
    <source>
        <dbReference type="EMBL" id="KAH7034647.1"/>
    </source>
</evidence>
<accession>A0A9P8YD54</accession>
<evidence type="ECO:0000256" key="1">
    <source>
        <dbReference type="SAM" id="Phobius"/>
    </source>
</evidence>
<dbReference type="RefSeq" id="XP_046014740.1">
    <property type="nucleotide sequence ID" value="XM_046158256.1"/>
</dbReference>
<evidence type="ECO:0000313" key="3">
    <source>
        <dbReference type="Proteomes" id="UP000756346"/>
    </source>
</evidence>
<keyword evidence="1" id="KW-0472">Membrane</keyword>
<comment type="caution">
    <text evidence="2">The sequence shown here is derived from an EMBL/GenBank/DDBJ whole genome shotgun (WGS) entry which is preliminary data.</text>
</comment>
<keyword evidence="1" id="KW-0812">Transmembrane</keyword>